<dbReference type="EMBL" id="JARJCM010000035">
    <property type="protein sequence ID" value="KAJ7037783.1"/>
    <property type="molecule type" value="Genomic_DNA"/>
</dbReference>
<sequence>MHSSVFRDMFTMPLPPDEPTIENSPVDTLQNWLLFLEVLYPKWKKHRRLHSSPPCCA</sequence>
<keyword evidence="2" id="KW-1185">Reference proteome</keyword>
<gene>
    <name evidence="1" type="ORF">C8F04DRAFT_1393452</name>
</gene>
<dbReference type="AlphaFoldDB" id="A0AAD6T1S4"/>
<name>A0AAD6T1S4_9AGAR</name>
<comment type="caution">
    <text evidence="1">The sequence shown here is derived from an EMBL/GenBank/DDBJ whole genome shotgun (WGS) entry which is preliminary data.</text>
</comment>
<dbReference type="Proteomes" id="UP001218188">
    <property type="component" value="Unassembled WGS sequence"/>
</dbReference>
<evidence type="ECO:0008006" key="3">
    <source>
        <dbReference type="Google" id="ProtNLM"/>
    </source>
</evidence>
<evidence type="ECO:0000313" key="2">
    <source>
        <dbReference type="Proteomes" id="UP001218188"/>
    </source>
</evidence>
<proteinExistence type="predicted"/>
<reference evidence="1" key="1">
    <citation type="submission" date="2023-03" db="EMBL/GenBank/DDBJ databases">
        <title>Massive genome expansion in bonnet fungi (Mycena s.s.) driven by repeated elements and novel gene families across ecological guilds.</title>
        <authorList>
            <consortium name="Lawrence Berkeley National Laboratory"/>
            <person name="Harder C.B."/>
            <person name="Miyauchi S."/>
            <person name="Viragh M."/>
            <person name="Kuo A."/>
            <person name="Thoen E."/>
            <person name="Andreopoulos B."/>
            <person name="Lu D."/>
            <person name="Skrede I."/>
            <person name="Drula E."/>
            <person name="Henrissat B."/>
            <person name="Morin E."/>
            <person name="Kohler A."/>
            <person name="Barry K."/>
            <person name="LaButti K."/>
            <person name="Morin E."/>
            <person name="Salamov A."/>
            <person name="Lipzen A."/>
            <person name="Mereny Z."/>
            <person name="Hegedus B."/>
            <person name="Baldrian P."/>
            <person name="Stursova M."/>
            <person name="Weitz H."/>
            <person name="Taylor A."/>
            <person name="Grigoriev I.V."/>
            <person name="Nagy L.G."/>
            <person name="Martin F."/>
            <person name="Kauserud H."/>
        </authorList>
    </citation>
    <scope>NUCLEOTIDE SEQUENCE</scope>
    <source>
        <strain evidence="1">CBHHK200</strain>
    </source>
</reference>
<accession>A0AAD6T1S4</accession>
<protein>
    <recommendedName>
        <fullName evidence="3">BTB domain-containing protein</fullName>
    </recommendedName>
</protein>
<organism evidence="1 2">
    <name type="scientific">Mycena alexandri</name>
    <dbReference type="NCBI Taxonomy" id="1745969"/>
    <lineage>
        <taxon>Eukaryota</taxon>
        <taxon>Fungi</taxon>
        <taxon>Dikarya</taxon>
        <taxon>Basidiomycota</taxon>
        <taxon>Agaricomycotina</taxon>
        <taxon>Agaricomycetes</taxon>
        <taxon>Agaricomycetidae</taxon>
        <taxon>Agaricales</taxon>
        <taxon>Marasmiineae</taxon>
        <taxon>Mycenaceae</taxon>
        <taxon>Mycena</taxon>
    </lineage>
</organism>
<evidence type="ECO:0000313" key="1">
    <source>
        <dbReference type="EMBL" id="KAJ7037783.1"/>
    </source>
</evidence>